<feature type="compositionally biased region" description="Polar residues" evidence="6">
    <location>
        <begin position="619"/>
        <end position="629"/>
    </location>
</feature>
<dbReference type="FunFam" id="1.25.40.180:FF:000042">
    <property type="entry name" value="Eukaryotic translation initiation factor 4 gamma"/>
    <property type="match status" value="1"/>
</dbReference>
<dbReference type="InterPro" id="IPR003307">
    <property type="entry name" value="W2_domain"/>
</dbReference>
<dbReference type="KEGG" id="dpa:109538573"/>
<feature type="compositionally biased region" description="Basic and acidic residues" evidence="6">
    <location>
        <begin position="630"/>
        <end position="642"/>
    </location>
</feature>
<feature type="domain" description="W2" evidence="7">
    <location>
        <begin position="1600"/>
        <end position="1763"/>
    </location>
</feature>
<dbReference type="InterPro" id="IPR003890">
    <property type="entry name" value="MIF4G-like_typ-3"/>
</dbReference>
<feature type="region of interest" description="Disordered" evidence="6">
    <location>
        <begin position="1"/>
        <end position="82"/>
    </location>
</feature>
<feature type="region of interest" description="Disordered" evidence="6">
    <location>
        <begin position="414"/>
        <end position="438"/>
    </location>
</feature>
<organism evidence="9 10">
    <name type="scientific">Dendroctonus ponderosae</name>
    <name type="common">Mountain pine beetle</name>
    <dbReference type="NCBI Taxonomy" id="77166"/>
    <lineage>
        <taxon>Eukaryota</taxon>
        <taxon>Metazoa</taxon>
        <taxon>Ecdysozoa</taxon>
        <taxon>Arthropoda</taxon>
        <taxon>Hexapoda</taxon>
        <taxon>Insecta</taxon>
        <taxon>Pterygota</taxon>
        <taxon>Neoptera</taxon>
        <taxon>Endopterygota</taxon>
        <taxon>Coleoptera</taxon>
        <taxon>Polyphaga</taxon>
        <taxon>Cucujiformia</taxon>
        <taxon>Curculionidae</taxon>
        <taxon>Scolytinae</taxon>
        <taxon>Dendroctonus</taxon>
    </lineage>
</organism>
<feature type="compositionally biased region" description="Basic and acidic residues" evidence="6">
    <location>
        <begin position="415"/>
        <end position="437"/>
    </location>
</feature>
<feature type="compositionally biased region" description="Polar residues" evidence="6">
    <location>
        <begin position="1"/>
        <end position="23"/>
    </location>
</feature>
<dbReference type="SMART" id="SM00515">
    <property type="entry name" value="eIF5C"/>
    <property type="match status" value="1"/>
</dbReference>
<evidence type="ECO:0000256" key="2">
    <source>
        <dbReference type="ARBA" id="ARBA00022540"/>
    </source>
</evidence>
<dbReference type="EnsemblMetazoa" id="XM_019905840.1">
    <property type="protein sequence ID" value="XP_019761399.1"/>
    <property type="gene ID" value="LOC109538573"/>
</dbReference>
<feature type="compositionally biased region" description="Gly residues" evidence="6">
    <location>
        <begin position="915"/>
        <end position="928"/>
    </location>
</feature>
<accession>A0AAR5PK40</accession>
<feature type="region of interest" description="Disordered" evidence="6">
    <location>
        <begin position="110"/>
        <end position="131"/>
    </location>
</feature>
<keyword evidence="5" id="KW-0648">Protein biosynthesis</keyword>
<evidence type="ECO:0000256" key="3">
    <source>
        <dbReference type="ARBA" id="ARBA00022553"/>
    </source>
</evidence>
<evidence type="ECO:0000259" key="7">
    <source>
        <dbReference type="PROSITE" id="PS51363"/>
    </source>
</evidence>
<dbReference type="PANTHER" id="PTHR23253:SF78">
    <property type="entry name" value="EUKARYOTIC TRANSLATION INITIATION FACTOR 4G1, ISOFORM B-RELATED"/>
    <property type="match status" value="1"/>
</dbReference>
<dbReference type="PROSITE" id="PS51366">
    <property type="entry name" value="MI"/>
    <property type="match status" value="1"/>
</dbReference>
<dbReference type="GeneID" id="109538573"/>
<feature type="compositionally biased region" description="Polar residues" evidence="6">
    <location>
        <begin position="472"/>
        <end position="482"/>
    </location>
</feature>
<dbReference type="Pfam" id="PF02854">
    <property type="entry name" value="MIF4G"/>
    <property type="match status" value="1"/>
</dbReference>
<feature type="compositionally biased region" description="Polar residues" evidence="6">
    <location>
        <begin position="889"/>
        <end position="913"/>
    </location>
</feature>
<keyword evidence="4" id="KW-0810">Translation regulation</keyword>
<proteinExistence type="inferred from homology"/>
<dbReference type="SUPFAM" id="SSF48371">
    <property type="entry name" value="ARM repeat"/>
    <property type="match status" value="3"/>
</dbReference>
<feature type="region of interest" description="Disordered" evidence="6">
    <location>
        <begin position="1215"/>
        <end position="1279"/>
    </location>
</feature>
<name>A0AAR5PK40_DENPD</name>
<dbReference type="Gene3D" id="1.25.40.180">
    <property type="match status" value="3"/>
</dbReference>
<dbReference type="GO" id="GO:0016281">
    <property type="term" value="C:eukaryotic translation initiation factor 4F complex"/>
    <property type="evidence" value="ECO:0007669"/>
    <property type="project" value="TreeGrafter"/>
</dbReference>
<dbReference type="SMART" id="SM00543">
    <property type="entry name" value="MIF4G"/>
    <property type="match status" value="1"/>
</dbReference>
<dbReference type="GO" id="GO:0006417">
    <property type="term" value="P:regulation of translation"/>
    <property type="evidence" value="ECO:0007669"/>
    <property type="project" value="UniProtKB-KW"/>
</dbReference>
<evidence type="ECO:0000256" key="6">
    <source>
        <dbReference type="SAM" id="MobiDB-lite"/>
    </source>
</evidence>
<feature type="region of interest" description="Disordered" evidence="6">
    <location>
        <begin position="876"/>
        <end position="928"/>
    </location>
</feature>
<feature type="region of interest" description="Disordered" evidence="6">
    <location>
        <begin position="1327"/>
        <end position="1390"/>
    </location>
</feature>
<dbReference type="Pfam" id="PF02020">
    <property type="entry name" value="W2"/>
    <property type="match status" value="1"/>
</dbReference>
<evidence type="ECO:0000313" key="9">
    <source>
        <dbReference type="EnsemblMetazoa" id="XP_019761399.1"/>
    </source>
</evidence>
<keyword evidence="3" id="KW-0597">Phosphoprotein</keyword>
<comment type="similarity">
    <text evidence="1">Belongs to the eukaryotic initiation factor 4G family.</text>
</comment>
<dbReference type="PANTHER" id="PTHR23253">
    <property type="entry name" value="EUKARYOTIC TRANSLATION INITIATION FACTOR 4 GAMMA"/>
    <property type="match status" value="1"/>
</dbReference>
<feature type="compositionally biased region" description="Pro residues" evidence="6">
    <location>
        <begin position="558"/>
        <end position="573"/>
    </location>
</feature>
<dbReference type="PROSITE" id="PS51363">
    <property type="entry name" value="W2"/>
    <property type="match status" value="1"/>
</dbReference>
<dbReference type="InterPro" id="IPR003891">
    <property type="entry name" value="Initiation_fac_eIF4g_MI"/>
</dbReference>
<evidence type="ECO:0008006" key="11">
    <source>
        <dbReference type="Google" id="ProtNLM"/>
    </source>
</evidence>
<dbReference type="GO" id="GO:0003729">
    <property type="term" value="F:mRNA binding"/>
    <property type="evidence" value="ECO:0007669"/>
    <property type="project" value="TreeGrafter"/>
</dbReference>
<dbReference type="Pfam" id="PF02847">
    <property type="entry name" value="MA3"/>
    <property type="match status" value="1"/>
</dbReference>
<sequence>MSTNQKQPATGGPQTQRYSNSPYQPILPQHAAIDYTGSDGSFHNQGAPYVNQAPGPNQGPGLRGLPPTGHPNQSSTPPTQELKVPGLPGQIPQMQFVQGPVRTAPAPFYQSRGTAGPHAQPQRMPNQQHRAQGPAQIYQQQYQVVQPLFIQQNTPLYYNNARHPNNLMAQPPYQTQVYPQPLAYPAFPPPVAAAGPSTYSSLTYQPLAYQPASNSMPIPRPAGNAVAATAPNAASGNISVGSQPGPIHNSYSRANNSQKRRPFALSIIDPSTGQDRLDEIFENASHPASEDSSARQTPQPAPVLNHHKEIQAAFAKQVAQAIDADGPPRASVDTPIALETPTVIQEPPSEQFNPQPVVAPSMFGIKLSATTKFDVESSNLQYDAKEFVSTASMPFKEPTPIVSANSEAAEVILTKAKDRESPVKSRKQGPREPKPDLEQILENSKSLNQEDEPKDLECNKIYSIVQEDIASTPESSAANTQPVVEDPIASEDKEQTVFVGGLNDQKNAPKNPAVVEPKSPELEVQPTSVPAEAAASGNGKSKHFRNKQIQNGKAHAAPAPPAAPVQVPVPQPPKSNNKSSKTKDINLKGANKEGTDMDAFNENNDQLHLAEVNSDAKTDNGSNVNLSNDKLQKFKSEKEAEKVPPTAVKTDQIIDLVNANPIQQTGPPKVVPKPSVETDEKEFRPCLQNEKDANENVTIKVESQVSQNAPLSAPATAPAPAPAPVAAPVPAGLFSSVGTQQLNKPSGLLATSKPSANKVFDVTSIIKDVPKPPMIFPIGDKKDEARLSAIRTADGGRGATINPMIDNYGSLKTDSSSLIPKIVYKPGQWAPNHLDGLKVYDREFLWSIKSLPASNVKPDDLPDYILSDERNRQIDSRLSMPSRSDHMPSFNNYVGKSGSQRGTVNKRGSQSGKMGSRGGDKIGMGGKPGPKVSISLRGDVKLNQSENAWKPTRLNKVGDATSEEDIKTTALMKKFRSILNKLTPQRFATLVRQVTELDIDTKDRMKGVINLTFEKAVDEPNFARSYAMLCSEIQNMHVVSDQKAVVFRGVLINRCQLEFEKHTIDEKIRNAKVEEIDQTTDLEKKKELEFELEEYDRRLRMKSVGTMRFIGELFKQSMLTVNIMRRCLESLLSHKSEESLECLCKLLSTIGKELEASSCSLIDIINEMKKIADGKRQQISSRIRFMLQDVIELRDSKWVPRRGDTNPKTIDQIQREAEKEQMNIQVINNSNPPRRDDRGGSMRSDRGGNRSKMSDEGWSSVTKGNRSFTIQPSKMRAPKLSTDERLGSSHMFGAFVKGAGSSTGSQFNSNFGGNRYDVLQHNTDWMDKQSLQSRNKDPYPGSKGSSMERNTYKGVYEGRGSQQRDSNIPVWGMGPPNPAPPVAASAAPQPAPAAPLAPAPVITLEVDEEFFREHLKVAIDEALSVSCTSLEFYEDVKRHCLPKDYPNVIYQCYNYTLEISLACRMKTGELMATLISAGKMTLEDFFKGFGELLGLWEDLIIDVPQIWQYLAEDLVCLVLREVLTIQSLKKLLEILIERNVSIKLLKPLFALVVKEKGPNFLHKIFLQSGLKLSDFMQESDVGPFVQQNNLEFLIGGGAPVGESIISSDAIKNKLAEFFQRKASFDEIVNWISANVGDHVKDFEFTRALAGAIFEDSIPKNKLQPEVLTGHGKLLQKYVDNDTTYELQCLYVLQSLVHKLEHPSGLLLSICDKLYEDSTFCQESFIAWEKSTDPAEQEGKGVALKQLTSFFTRLKENEEDDDSSSHSEDA</sequence>
<keyword evidence="2" id="KW-0396">Initiation factor</keyword>
<feature type="compositionally biased region" description="Polar residues" evidence="6">
    <location>
        <begin position="1222"/>
        <end position="1232"/>
    </location>
</feature>
<evidence type="ECO:0000256" key="1">
    <source>
        <dbReference type="ARBA" id="ARBA00005775"/>
    </source>
</evidence>
<evidence type="ECO:0000259" key="8">
    <source>
        <dbReference type="PROSITE" id="PS51366"/>
    </source>
</evidence>
<feature type="region of interest" description="Disordered" evidence="6">
    <location>
        <begin position="471"/>
        <end position="647"/>
    </location>
</feature>
<dbReference type="Proteomes" id="UP000019118">
    <property type="component" value="Unassembled WGS sequence"/>
</dbReference>
<dbReference type="CDD" id="cd11559">
    <property type="entry name" value="W2_eIF4G1_like"/>
    <property type="match status" value="1"/>
</dbReference>
<reference evidence="9" key="2">
    <citation type="submission" date="2024-08" db="UniProtKB">
        <authorList>
            <consortium name="EnsemblMetazoa"/>
        </authorList>
    </citation>
    <scope>IDENTIFICATION</scope>
</reference>
<evidence type="ECO:0000256" key="4">
    <source>
        <dbReference type="ARBA" id="ARBA00022845"/>
    </source>
</evidence>
<protein>
    <recommendedName>
        <fullName evidence="11">W2 domain-containing protein</fullName>
    </recommendedName>
</protein>
<dbReference type="GO" id="GO:0003743">
    <property type="term" value="F:translation initiation factor activity"/>
    <property type="evidence" value="ECO:0007669"/>
    <property type="project" value="UniProtKB-KW"/>
</dbReference>
<feature type="compositionally biased region" description="Basic and acidic residues" evidence="6">
    <location>
        <begin position="581"/>
        <end position="595"/>
    </location>
</feature>
<reference evidence="10" key="1">
    <citation type="journal article" date="2013" name="Genome Biol.">
        <title>Draft genome of the mountain pine beetle, Dendroctonus ponderosae Hopkins, a major forest pest.</title>
        <authorList>
            <person name="Keeling C.I."/>
            <person name="Yuen M.M."/>
            <person name="Liao N.Y."/>
            <person name="Docking T.R."/>
            <person name="Chan S.K."/>
            <person name="Taylor G.A."/>
            <person name="Palmquist D.L."/>
            <person name="Jackman S.D."/>
            <person name="Nguyen A."/>
            <person name="Li M."/>
            <person name="Henderson H."/>
            <person name="Janes J.K."/>
            <person name="Zhao Y."/>
            <person name="Pandoh P."/>
            <person name="Moore R."/>
            <person name="Sperling F.A."/>
            <person name="Huber D.P."/>
            <person name="Birol I."/>
            <person name="Jones S.J."/>
            <person name="Bohlmann J."/>
        </authorList>
    </citation>
    <scope>NUCLEOTIDE SEQUENCE</scope>
</reference>
<evidence type="ECO:0000313" key="10">
    <source>
        <dbReference type="Proteomes" id="UP000019118"/>
    </source>
</evidence>
<keyword evidence="10" id="KW-1185">Reference proteome</keyword>
<evidence type="ECO:0000256" key="5">
    <source>
        <dbReference type="ARBA" id="ARBA00022917"/>
    </source>
</evidence>
<feature type="compositionally biased region" description="Polar residues" evidence="6">
    <location>
        <begin position="70"/>
        <end position="79"/>
    </location>
</feature>
<feature type="compositionally biased region" description="Basic and acidic residues" evidence="6">
    <location>
        <begin position="1233"/>
        <end position="1255"/>
    </location>
</feature>
<dbReference type="InterPro" id="IPR016024">
    <property type="entry name" value="ARM-type_fold"/>
</dbReference>
<feature type="domain" description="MI" evidence="8">
    <location>
        <begin position="1410"/>
        <end position="1533"/>
    </location>
</feature>
<feature type="compositionally biased region" description="Polar residues" evidence="6">
    <location>
        <begin position="1257"/>
        <end position="1272"/>
    </location>
</feature>